<name>A0A6M6JP62_9PSEU</name>
<evidence type="ECO:0000256" key="5">
    <source>
        <dbReference type="ARBA" id="ARBA00023136"/>
    </source>
</evidence>
<keyword evidence="9" id="KW-1185">Reference proteome</keyword>
<evidence type="ECO:0000256" key="6">
    <source>
        <dbReference type="SAM" id="Phobius"/>
    </source>
</evidence>
<evidence type="ECO:0000256" key="1">
    <source>
        <dbReference type="ARBA" id="ARBA00004651"/>
    </source>
</evidence>
<evidence type="ECO:0000256" key="3">
    <source>
        <dbReference type="ARBA" id="ARBA00022692"/>
    </source>
</evidence>
<protein>
    <submittedName>
        <fullName evidence="8">SHOCT domain-containing protein</fullName>
    </submittedName>
</protein>
<accession>A0A6M6JP62</accession>
<comment type="subcellular location">
    <subcellularLocation>
        <location evidence="1">Cell membrane</location>
        <topology evidence="1">Multi-pass membrane protein</topology>
    </subcellularLocation>
</comment>
<reference evidence="8 9" key="1">
    <citation type="submission" date="2020-05" db="EMBL/GenBank/DDBJ databases">
        <authorList>
            <person name="Mo P."/>
        </authorList>
    </citation>
    <scope>NUCLEOTIDE SEQUENCE [LARGE SCALE GENOMIC DNA]</scope>
    <source>
        <strain evidence="8 9">Gen01</strain>
    </source>
</reference>
<evidence type="ECO:0000313" key="8">
    <source>
        <dbReference type="EMBL" id="QJY49185.1"/>
    </source>
</evidence>
<dbReference type="Pfam" id="PF13396">
    <property type="entry name" value="PLDc_N"/>
    <property type="match status" value="1"/>
</dbReference>
<sequence length="134" mass="14801">MAFAVDDGPLVLELVWVALILVVVGVWCWLVVLVLGDVIRRDSPGAAKASWTVFLVFFPYVGLLSYLATQGSGMVERRRAREAARPGPADQIAAAKRLLDSGAITAPEYEVLKRDVLCAEHHKRRPAQRPDHRT</sequence>
<dbReference type="Proteomes" id="UP000505377">
    <property type="component" value="Chromosome"/>
</dbReference>
<dbReference type="AlphaFoldDB" id="A0A6M6JP62"/>
<dbReference type="RefSeq" id="WP_172164384.1">
    <property type="nucleotide sequence ID" value="NZ_CP053564.1"/>
</dbReference>
<gene>
    <name evidence="8" type="ORF">HOP40_28365</name>
</gene>
<evidence type="ECO:0000259" key="7">
    <source>
        <dbReference type="Pfam" id="PF13396"/>
    </source>
</evidence>
<proteinExistence type="predicted"/>
<evidence type="ECO:0000256" key="4">
    <source>
        <dbReference type="ARBA" id="ARBA00022989"/>
    </source>
</evidence>
<keyword evidence="5 6" id="KW-0472">Membrane</keyword>
<dbReference type="KEGG" id="pbro:HOP40_28365"/>
<organism evidence="8 9">
    <name type="scientific">Pseudonocardia broussonetiae</name>
    <dbReference type="NCBI Taxonomy" id="2736640"/>
    <lineage>
        <taxon>Bacteria</taxon>
        <taxon>Bacillati</taxon>
        <taxon>Actinomycetota</taxon>
        <taxon>Actinomycetes</taxon>
        <taxon>Pseudonocardiales</taxon>
        <taxon>Pseudonocardiaceae</taxon>
        <taxon>Pseudonocardia</taxon>
    </lineage>
</organism>
<evidence type="ECO:0000313" key="9">
    <source>
        <dbReference type="Proteomes" id="UP000505377"/>
    </source>
</evidence>
<feature type="transmembrane region" description="Helical" evidence="6">
    <location>
        <begin position="14"/>
        <end position="39"/>
    </location>
</feature>
<keyword evidence="3 6" id="KW-0812">Transmembrane</keyword>
<feature type="domain" description="Cardiolipin synthase N-terminal" evidence="7">
    <location>
        <begin position="30"/>
        <end position="68"/>
    </location>
</feature>
<keyword evidence="4 6" id="KW-1133">Transmembrane helix</keyword>
<dbReference type="GO" id="GO:0005886">
    <property type="term" value="C:plasma membrane"/>
    <property type="evidence" value="ECO:0007669"/>
    <property type="project" value="UniProtKB-SubCell"/>
</dbReference>
<keyword evidence="2" id="KW-1003">Cell membrane</keyword>
<dbReference type="InterPro" id="IPR027379">
    <property type="entry name" value="CLS_N"/>
</dbReference>
<feature type="transmembrane region" description="Helical" evidence="6">
    <location>
        <begin position="51"/>
        <end position="69"/>
    </location>
</feature>
<dbReference type="EMBL" id="CP053564">
    <property type="protein sequence ID" value="QJY49185.1"/>
    <property type="molecule type" value="Genomic_DNA"/>
</dbReference>
<evidence type="ECO:0000256" key="2">
    <source>
        <dbReference type="ARBA" id="ARBA00022475"/>
    </source>
</evidence>